<dbReference type="Ensembl" id="ENSCSAVT00000006354.1">
    <property type="protein sequence ID" value="ENSCSAVP00000006275.1"/>
    <property type="gene ID" value="ENSCSAVG00000003756.1"/>
</dbReference>
<proteinExistence type="predicted"/>
<reference evidence="4" key="1">
    <citation type="submission" date="2003-08" db="EMBL/GenBank/DDBJ databases">
        <authorList>
            <person name="Birren B."/>
            <person name="Nusbaum C."/>
            <person name="Abebe A."/>
            <person name="Abouelleil A."/>
            <person name="Adekoya E."/>
            <person name="Ait-zahra M."/>
            <person name="Allen N."/>
            <person name="Allen T."/>
            <person name="An P."/>
            <person name="Anderson M."/>
            <person name="Anderson S."/>
            <person name="Arachchi H."/>
            <person name="Armbruster J."/>
            <person name="Bachantsang P."/>
            <person name="Baldwin J."/>
            <person name="Barry A."/>
            <person name="Bayul T."/>
            <person name="Blitshsteyn B."/>
            <person name="Bloom T."/>
            <person name="Blye J."/>
            <person name="Boguslavskiy L."/>
            <person name="Borowsky M."/>
            <person name="Boukhgalter B."/>
            <person name="Brunache A."/>
            <person name="Butler J."/>
            <person name="Calixte N."/>
            <person name="Calvo S."/>
            <person name="Camarata J."/>
            <person name="Campo K."/>
            <person name="Chang J."/>
            <person name="Cheshatsang Y."/>
            <person name="Citroen M."/>
            <person name="Collymore A."/>
            <person name="Considine T."/>
            <person name="Cook A."/>
            <person name="Cooke P."/>
            <person name="Corum B."/>
            <person name="Cuomo C."/>
            <person name="David R."/>
            <person name="Dawoe T."/>
            <person name="Degray S."/>
            <person name="Dodge S."/>
            <person name="Dooley K."/>
            <person name="Dorje P."/>
            <person name="Dorjee K."/>
            <person name="Dorris L."/>
            <person name="Duffey N."/>
            <person name="Dupes A."/>
            <person name="Elkins T."/>
            <person name="Engels R."/>
            <person name="Erickson J."/>
            <person name="Farina A."/>
            <person name="Faro S."/>
            <person name="Ferreira P."/>
            <person name="Fischer H."/>
            <person name="Fitzgerald M."/>
            <person name="Foley K."/>
            <person name="Gage D."/>
            <person name="Galagan J."/>
            <person name="Gearin G."/>
            <person name="Gnerre S."/>
            <person name="Gnirke A."/>
            <person name="Goyette A."/>
            <person name="Graham J."/>
            <person name="Grandbois E."/>
            <person name="Gyaltsen K."/>
            <person name="Hafez N."/>
            <person name="Hagopian D."/>
            <person name="Hagos B."/>
            <person name="Hall J."/>
            <person name="Hatcher B."/>
            <person name="Heller A."/>
            <person name="Higgins H."/>
            <person name="Honan T."/>
            <person name="Horn A."/>
            <person name="Houde N."/>
            <person name="Hughes L."/>
            <person name="Hulme W."/>
            <person name="Husby E."/>
            <person name="Iliev I."/>
            <person name="Jaffe D."/>
            <person name="Jones C."/>
            <person name="Kamal M."/>
            <person name="Kamat A."/>
            <person name="Kamvysselis M."/>
            <person name="Karlsson E."/>
            <person name="Kells C."/>
            <person name="Kieu A."/>
            <person name="Kisner P."/>
            <person name="Kodira C."/>
            <person name="Kulbokas E."/>
            <person name="Labutti K."/>
            <person name="Lama D."/>
            <person name="Landers T."/>
            <person name="Leger J."/>
            <person name="Levine S."/>
            <person name="Lewis D."/>
            <person name="Lewis T."/>
            <person name="Lindblad-toh K."/>
            <person name="Liu X."/>
            <person name="Lokyitsang T."/>
            <person name="Lokyitsang Y."/>
            <person name="Lucien O."/>
            <person name="Lui A."/>
            <person name="Ma L.J."/>
            <person name="Mabbitt R."/>
            <person name="Macdonald J."/>
            <person name="Maclean C."/>
            <person name="Major J."/>
            <person name="Manning J."/>
            <person name="Marabella R."/>
            <person name="Maru K."/>
            <person name="Matthews C."/>
            <person name="Mauceli E."/>
            <person name="Mccarthy M."/>
            <person name="Mcdonough S."/>
            <person name="Mcghee T."/>
            <person name="Meldrim J."/>
            <person name="Meneus L."/>
            <person name="Mesirov J."/>
            <person name="Mihalev A."/>
            <person name="Mihova T."/>
            <person name="Mikkelsen T."/>
            <person name="Mlenga V."/>
            <person name="Moru K."/>
            <person name="Mozes J."/>
            <person name="Mulrain L."/>
            <person name="Munson G."/>
            <person name="Naylor J."/>
            <person name="Newes C."/>
            <person name="Nguyen C."/>
            <person name="Nguyen N."/>
            <person name="Nguyen T."/>
            <person name="Nicol R."/>
            <person name="Nielsen C."/>
            <person name="Nizzari M."/>
            <person name="Norbu C."/>
            <person name="Norbu N."/>
            <person name="O'donnell P."/>
            <person name="Okoawo O."/>
            <person name="O'leary S."/>
            <person name="Omotosho B."/>
            <person name="O'neill K."/>
            <person name="Osman S."/>
            <person name="Parker S."/>
            <person name="Perrin D."/>
            <person name="Phunkhang P."/>
            <person name="Piqani B."/>
            <person name="Purcell S."/>
            <person name="Rachupka T."/>
            <person name="Ramasamy U."/>
            <person name="Rameau R."/>
            <person name="Ray V."/>
            <person name="Raymond C."/>
            <person name="Retta R."/>
            <person name="Richardson S."/>
            <person name="Rise C."/>
            <person name="Rodriguez J."/>
            <person name="Rogers J."/>
            <person name="Rogov P."/>
            <person name="Rutman M."/>
            <person name="Schupbach R."/>
            <person name="Seaman C."/>
            <person name="Settipalli S."/>
            <person name="Sharpe T."/>
            <person name="Sheridan J."/>
            <person name="Sherpa N."/>
            <person name="Shi J."/>
            <person name="Smirnov S."/>
            <person name="Smith C."/>
            <person name="Sougnez C."/>
            <person name="Spencer B."/>
            <person name="Stalker J."/>
            <person name="Stange-thomann N."/>
            <person name="Stavropoulos S."/>
            <person name="Stetson K."/>
            <person name="Stone C."/>
            <person name="Stone S."/>
            <person name="Stubbs M."/>
            <person name="Talamas J."/>
            <person name="Tchuinga P."/>
            <person name="Tenzing P."/>
            <person name="Tesfaye S."/>
            <person name="Theodore J."/>
            <person name="Thoulutsang Y."/>
            <person name="Topham K."/>
            <person name="Towey S."/>
            <person name="Tsamla T."/>
            <person name="Tsomo N."/>
            <person name="Vallee D."/>
            <person name="Vassiliev H."/>
            <person name="Venkataraman V."/>
            <person name="Vinson J."/>
            <person name="Vo A."/>
            <person name="Wade C."/>
            <person name="Wang S."/>
            <person name="Wangchuk T."/>
            <person name="Wangdi T."/>
            <person name="Whittaker C."/>
            <person name="Wilkinson J."/>
            <person name="Wu Y."/>
            <person name="Wyman D."/>
            <person name="Yadav S."/>
            <person name="Yang S."/>
            <person name="Yang X."/>
            <person name="Yeager S."/>
            <person name="Yee E."/>
            <person name="Young G."/>
            <person name="Zainoun J."/>
            <person name="Zembeck L."/>
            <person name="Zimmer A."/>
            <person name="Zody M."/>
            <person name="Lander E."/>
        </authorList>
    </citation>
    <scope>NUCLEOTIDE SEQUENCE [LARGE SCALE GENOMIC DNA]</scope>
</reference>
<dbReference type="InterPro" id="IPR007052">
    <property type="entry name" value="CS_dom"/>
</dbReference>
<dbReference type="Gene3D" id="2.60.40.790">
    <property type="match status" value="1"/>
</dbReference>
<keyword evidence="4" id="KW-1185">Reference proteome</keyword>
<dbReference type="InterPro" id="IPR008978">
    <property type="entry name" value="HSP20-like_chaperone"/>
</dbReference>
<dbReference type="HOGENOM" id="CLU_1040240_0_0_1"/>
<name>H2YLS3_CIOSA</name>
<dbReference type="PROSITE" id="PS51203">
    <property type="entry name" value="CS"/>
    <property type="match status" value="1"/>
</dbReference>
<dbReference type="CDD" id="cd06463">
    <property type="entry name" value="p23_like"/>
    <property type="match status" value="1"/>
</dbReference>
<dbReference type="Proteomes" id="UP000007875">
    <property type="component" value="Unassembled WGS sequence"/>
</dbReference>
<dbReference type="AlphaFoldDB" id="H2YLS3"/>
<evidence type="ECO:0000313" key="4">
    <source>
        <dbReference type="Proteomes" id="UP000007875"/>
    </source>
</evidence>
<reference evidence="3" key="2">
    <citation type="submission" date="2025-08" db="UniProtKB">
        <authorList>
            <consortium name="Ensembl"/>
        </authorList>
    </citation>
    <scope>IDENTIFICATION</scope>
</reference>
<feature type="region of interest" description="Disordered" evidence="1">
    <location>
        <begin position="1"/>
        <end position="28"/>
    </location>
</feature>
<reference evidence="3" key="3">
    <citation type="submission" date="2025-09" db="UniProtKB">
        <authorList>
            <consortium name="Ensembl"/>
        </authorList>
    </citation>
    <scope>IDENTIFICATION</scope>
</reference>
<protein>
    <recommendedName>
        <fullName evidence="2">CS domain-containing protein</fullName>
    </recommendedName>
</protein>
<feature type="domain" description="CS" evidence="2">
    <location>
        <begin position="31"/>
        <end position="119"/>
    </location>
</feature>
<evidence type="ECO:0000313" key="3">
    <source>
        <dbReference type="Ensembl" id="ENSCSAVP00000006275.1"/>
    </source>
</evidence>
<dbReference type="SUPFAM" id="SSF49764">
    <property type="entry name" value="HSP20-like chaperones"/>
    <property type="match status" value="1"/>
</dbReference>
<sequence>MMPQANENLRVSVTKRNNESHRKRKKEVVEKNPIRMSWSQRGHDVYVILWKTADILRLEDVEILLSDTTCTITSPNCDELGWNLFLEVDSSKSQRVQAKNTILIIIPKKDPTVFWTSLKKTKSMSPKFSIDPPPHKVFLESPEEDAHSKVFKVPSLQTPKNSPTNTMATGTVVSLGILKGGNRPLSHCGSATDEMHTIDNVEVQKSSSNTSQDVTEIKGLLHKFDSTVGSSLKIPPKDYVTVEVHLRQDDITDLKIQFYQMTVSVQFQ</sequence>
<organism evidence="3 4">
    <name type="scientific">Ciona savignyi</name>
    <name type="common">Pacific transparent sea squirt</name>
    <dbReference type="NCBI Taxonomy" id="51511"/>
    <lineage>
        <taxon>Eukaryota</taxon>
        <taxon>Metazoa</taxon>
        <taxon>Chordata</taxon>
        <taxon>Tunicata</taxon>
        <taxon>Ascidiacea</taxon>
        <taxon>Phlebobranchia</taxon>
        <taxon>Cionidae</taxon>
        <taxon>Ciona</taxon>
    </lineage>
</organism>
<dbReference type="InParanoid" id="H2YLS3"/>
<evidence type="ECO:0000256" key="1">
    <source>
        <dbReference type="SAM" id="MobiDB-lite"/>
    </source>
</evidence>
<accession>H2YLS3</accession>
<feature type="compositionally biased region" description="Polar residues" evidence="1">
    <location>
        <begin position="1"/>
        <end position="15"/>
    </location>
</feature>
<evidence type="ECO:0000259" key="2">
    <source>
        <dbReference type="PROSITE" id="PS51203"/>
    </source>
</evidence>